<evidence type="ECO:0000313" key="3">
    <source>
        <dbReference type="Proteomes" id="UP000244064"/>
    </source>
</evidence>
<keyword evidence="1" id="KW-0732">Signal</keyword>
<feature type="chain" id="PRO_5015629487" evidence="1">
    <location>
        <begin position="27"/>
        <end position="503"/>
    </location>
</feature>
<dbReference type="Pfam" id="PF05708">
    <property type="entry name" value="Peptidase_C92"/>
    <property type="match status" value="1"/>
</dbReference>
<feature type="signal peptide" evidence="1">
    <location>
        <begin position="1"/>
        <end position="26"/>
    </location>
</feature>
<accession>A0A2T5PBF8</accession>
<dbReference type="AlphaFoldDB" id="A0A2T5PBF8"/>
<dbReference type="InterPro" id="IPR024453">
    <property type="entry name" value="Peptidase_C92"/>
</dbReference>
<dbReference type="Proteomes" id="UP000244064">
    <property type="component" value="Unassembled WGS sequence"/>
</dbReference>
<protein>
    <submittedName>
        <fullName evidence="2">Poxvirus G6</fullName>
    </submittedName>
</protein>
<dbReference type="InterPro" id="IPR038765">
    <property type="entry name" value="Papain-like_cys_pep_sf"/>
</dbReference>
<evidence type="ECO:0000313" key="2">
    <source>
        <dbReference type="EMBL" id="PTU75051.1"/>
    </source>
</evidence>
<organism evidence="2 3">
    <name type="scientific">Pseudomonas mangrovi</name>
    <dbReference type="NCBI Taxonomy" id="2161748"/>
    <lineage>
        <taxon>Bacteria</taxon>
        <taxon>Pseudomonadati</taxon>
        <taxon>Pseudomonadota</taxon>
        <taxon>Gammaproteobacteria</taxon>
        <taxon>Pseudomonadales</taxon>
        <taxon>Pseudomonadaceae</taxon>
        <taxon>Pseudomonas</taxon>
    </lineage>
</organism>
<keyword evidence="3" id="KW-1185">Reference proteome</keyword>
<proteinExistence type="predicted"/>
<reference evidence="2 3" key="1">
    <citation type="submission" date="2018-04" db="EMBL/GenBank/DDBJ databases">
        <title>Pseudomonas sp. nov., isolated from mangrove soil.</title>
        <authorList>
            <person name="Chen C."/>
        </authorList>
    </citation>
    <scope>NUCLEOTIDE SEQUENCE [LARGE SCALE GENOMIC DNA]</scope>
    <source>
        <strain evidence="2 3">TC-11</strain>
    </source>
</reference>
<evidence type="ECO:0000256" key="1">
    <source>
        <dbReference type="SAM" id="SignalP"/>
    </source>
</evidence>
<dbReference type="EMBL" id="QASN01000013">
    <property type="protein sequence ID" value="PTU75051.1"/>
    <property type="molecule type" value="Genomic_DNA"/>
</dbReference>
<dbReference type="Gene3D" id="3.90.1720.10">
    <property type="entry name" value="endopeptidase domain like (from Nostoc punctiforme)"/>
    <property type="match status" value="1"/>
</dbReference>
<name>A0A2T5PBF8_9PSED</name>
<dbReference type="OrthoDB" id="195541at2"/>
<gene>
    <name evidence="2" type="ORF">DBO85_07240</name>
</gene>
<dbReference type="RefSeq" id="WP_108106593.1">
    <property type="nucleotide sequence ID" value="NZ_QASN01000013.1"/>
</dbReference>
<sequence>MCRKPSATWRTLIMMLLCLCSGLASAAPLGLCLGQRGPELGSAEAMAAKVEQFQLLVEENLTLRARALVFFRQLKAREQAGEPLSGGDLRRLNEGAARLLQQRQALLALASEHECWLGRELPSDARQARVQASGIAMSLAAALLLYDNYLTVVTLYSSNPQIRQHLNRPDSGFALPSGALNRIERSFNSPLKRARTRRGLDWLEQHAVQLAVLDDEQSRYLRGLIEQSPSRRLIGQFRPVGYVGGLVSTYGDYPLDALNLLKNEGVNFSSQAFGNAVGLVETRRGKLYDRHDVLLEVYGNLQPGDILLEKTPFRLTDAFIPGHWGHVAIWVGNEEQLRELGIWEHPLVQRYQQDIRKGRGVVEALREGVTMNKLKHFLNVDDVAVLRHERLSPAQRSEVVLQALRQVGKAYDFNFDVETTDRIVCSELVYHAYGDMSWPVARHLGRVTISPDNVAVRATGDGPFAVTLLYHRGLPVREDPRQRMAELVRDEVVRRARGEVAQR</sequence>
<dbReference type="SUPFAM" id="SSF54001">
    <property type="entry name" value="Cysteine proteinases"/>
    <property type="match status" value="1"/>
</dbReference>
<comment type="caution">
    <text evidence="2">The sequence shown here is derived from an EMBL/GenBank/DDBJ whole genome shotgun (WGS) entry which is preliminary data.</text>
</comment>